<dbReference type="Proteomes" id="UP000712600">
    <property type="component" value="Unassembled WGS sequence"/>
</dbReference>
<dbReference type="AlphaFoldDB" id="A0A8S9RCJ9"/>
<accession>A0A8S9RCJ9</accession>
<feature type="compositionally biased region" description="Basic and acidic residues" evidence="1">
    <location>
        <begin position="39"/>
        <end position="52"/>
    </location>
</feature>
<sequence length="62" mass="7243">MCRRSRGGLRNGAMRQKIPQSETETPRDEIVFGFIESPTKGERETKQKRCNERMPPFGFRTL</sequence>
<proteinExistence type="predicted"/>
<protein>
    <submittedName>
        <fullName evidence="2">Uncharacterized protein</fullName>
    </submittedName>
</protein>
<gene>
    <name evidence="2" type="ORF">F2Q69_00062336</name>
</gene>
<comment type="caution">
    <text evidence="2">The sequence shown here is derived from an EMBL/GenBank/DDBJ whole genome shotgun (WGS) entry which is preliminary data.</text>
</comment>
<reference evidence="2" key="1">
    <citation type="submission" date="2019-12" db="EMBL/GenBank/DDBJ databases">
        <title>Genome sequencing and annotation of Brassica cretica.</title>
        <authorList>
            <person name="Studholme D.J."/>
            <person name="Sarris P."/>
        </authorList>
    </citation>
    <scope>NUCLEOTIDE SEQUENCE</scope>
    <source>
        <strain evidence="2">PFS-109/04</strain>
        <tissue evidence="2">Leaf</tissue>
    </source>
</reference>
<evidence type="ECO:0000313" key="2">
    <source>
        <dbReference type="EMBL" id="KAF3570563.1"/>
    </source>
</evidence>
<evidence type="ECO:0000256" key="1">
    <source>
        <dbReference type="SAM" id="MobiDB-lite"/>
    </source>
</evidence>
<organism evidence="2 3">
    <name type="scientific">Brassica cretica</name>
    <name type="common">Mustard</name>
    <dbReference type="NCBI Taxonomy" id="69181"/>
    <lineage>
        <taxon>Eukaryota</taxon>
        <taxon>Viridiplantae</taxon>
        <taxon>Streptophyta</taxon>
        <taxon>Embryophyta</taxon>
        <taxon>Tracheophyta</taxon>
        <taxon>Spermatophyta</taxon>
        <taxon>Magnoliopsida</taxon>
        <taxon>eudicotyledons</taxon>
        <taxon>Gunneridae</taxon>
        <taxon>Pentapetalae</taxon>
        <taxon>rosids</taxon>
        <taxon>malvids</taxon>
        <taxon>Brassicales</taxon>
        <taxon>Brassicaceae</taxon>
        <taxon>Brassiceae</taxon>
        <taxon>Brassica</taxon>
    </lineage>
</organism>
<name>A0A8S9RCJ9_BRACR</name>
<dbReference type="EMBL" id="QGKX02000095">
    <property type="protein sequence ID" value="KAF3570563.1"/>
    <property type="molecule type" value="Genomic_DNA"/>
</dbReference>
<evidence type="ECO:0000313" key="3">
    <source>
        <dbReference type="Proteomes" id="UP000712600"/>
    </source>
</evidence>
<feature type="region of interest" description="Disordered" evidence="1">
    <location>
        <begin position="1"/>
        <end position="62"/>
    </location>
</feature>